<organism evidence="1">
    <name type="scientific">Candidatus Kentrum sp. FW</name>
    <dbReference type="NCBI Taxonomy" id="2126338"/>
    <lineage>
        <taxon>Bacteria</taxon>
        <taxon>Pseudomonadati</taxon>
        <taxon>Pseudomonadota</taxon>
        <taxon>Gammaproteobacteria</taxon>
        <taxon>Candidatus Kentrum</taxon>
    </lineage>
</organism>
<dbReference type="AlphaFoldDB" id="A0A450U2D8"/>
<dbReference type="EMBL" id="CAADFE010000116">
    <property type="protein sequence ID" value="VFJ77142.1"/>
    <property type="molecule type" value="Genomic_DNA"/>
</dbReference>
<proteinExistence type="predicted"/>
<reference evidence="1" key="1">
    <citation type="submission" date="2019-02" db="EMBL/GenBank/DDBJ databases">
        <authorList>
            <person name="Gruber-Vodicka R. H."/>
            <person name="Seah K. B. B."/>
        </authorList>
    </citation>
    <scope>NUCLEOTIDE SEQUENCE</scope>
    <source>
        <strain evidence="1">BECK_BZ131</strain>
    </source>
</reference>
<accession>A0A450U2D8</accession>
<gene>
    <name evidence="1" type="ORF">BECKFW1821C_GA0114237_111610</name>
</gene>
<protein>
    <submittedName>
        <fullName evidence="1">Uncharacterized protein</fullName>
    </submittedName>
</protein>
<name>A0A450U2D8_9GAMM</name>
<evidence type="ECO:0000313" key="1">
    <source>
        <dbReference type="EMBL" id="VFJ77142.1"/>
    </source>
</evidence>
<sequence>MKFKKLTITLTSVLMFGQNGTVMSEEESEYKFDGKVMSGEETKYKPESIDGELMSVGGEDKGKKYALSGDIKKKFTFGDFMLSGAKIKAEYGYSDTTSTSWGGTSGVTTENAFNGKIGVGFYGKPIVDDISRLFGLTRYEELKAIKFDAFIDYGDQMTWETEAGKNSDNLTEKTSTSYAVKLYYTIPIEDLIPGR</sequence>